<dbReference type="GO" id="GO:0015086">
    <property type="term" value="F:cadmium ion transmembrane transporter activity"/>
    <property type="evidence" value="ECO:0007669"/>
    <property type="project" value="TreeGrafter"/>
</dbReference>
<evidence type="ECO:0000256" key="4">
    <source>
        <dbReference type="ARBA" id="ARBA00022989"/>
    </source>
</evidence>
<evidence type="ECO:0000256" key="6">
    <source>
        <dbReference type="SAM" id="MobiDB-lite"/>
    </source>
</evidence>
<dbReference type="OrthoDB" id="409173at2759"/>
<feature type="transmembrane region" description="Helical" evidence="7">
    <location>
        <begin position="140"/>
        <end position="161"/>
    </location>
</feature>
<evidence type="ECO:0000256" key="1">
    <source>
        <dbReference type="ARBA" id="ARBA00004141"/>
    </source>
</evidence>
<name>A0A6A3MJA9_9STRA</name>
<sequence>MTTTGTSSLLSPEPPQSPRNGLTPPPRRLRFSWSVFWSYTGPGWLMSMAYLDPGNLEADLQSGAYTRYQLLYVVLLSTALGGLDQVLAARLGACTGRHLAQLCRSEYPPVVTLGLWVMTELAIIGSDIQEVLGSAVAFELLFGLPLWLGCLLTGLDTLTFLGLHRAGAQGGRYLELLFLLLIATMCVCFFADFTMSHPDGVEIAKGVVEPRLDKQNTMQAVAMLGAIIMPHNIFLHSALVQERQIDTRSKEKVEEANFYFSLEAAMALFVSFLINAAVVCAFASSFFSTQCYELSSNPISSLYGRDIQTSCIPAKAAVSSGSAIYDAFSGDVCVFGEDGVFSGDVTTGIMDMVKKCTPCYVDGRGDSFAMTAIGTPPTAGYCQEIGLAEAGEAVREALGGYAKVVWAIGLLASGQASTMTGTYAGQFVIEGFLDIRIAAWKRVALTRAVALVPAVIVALISQHRQFQSDRFNELLNVLQSVQLPFALLPLLAFTTSKRLMGPRFVNTRWMAALLVVGTALLCSVNYSLVYDILLKNLPDKLSPVVWISLVSIAGLYVALLLYLLLVYPSETSPSDHAVISSKLVTAHHLSMKANELKVLSNHCLKTKESCDHEEEKKMNIMCV</sequence>
<reference evidence="8 9" key="1">
    <citation type="submission" date="2018-09" db="EMBL/GenBank/DDBJ databases">
        <title>Genomic investigation of the strawberry pathogen Phytophthora fragariae indicates pathogenicity is determined by transcriptional variation in three key races.</title>
        <authorList>
            <person name="Adams T.M."/>
            <person name="Armitage A.D."/>
            <person name="Sobczyk M.K."/>
            <person name="Bates H.J."/>
            <person name="Dunwell J.M."/>
            <person name="Nellist C.F."/>
            <person name="Harrison R.J."/>
        </authorList>
    </citation>
    <scope>NUCLEOTIDE SEQUENCE [LARGE SCALE GENOMIC DNA]</scope>
    <source>
        <strain evidence="8 9">SCRP324</strain>
    </source>
</reference>
<keyword evidence="3 7" id="KW-0812">Transmembrane</keyword>
<feature type="transmembrane region" description="Helical" evidence="7">
    <location>
        <begin position="545"/>
        <end position="567"/>
    </location>
</feature>
<accession>A0A6A3MJA9</accession>
<dbReference type="Proteomes" id="UP000435112">
    <property type="component" value="Unassembled WGS sequence"/>
</dbReference>
<organism evidence="8 9">
    <name type="scientific">Phytophthora rubi</name>
    <dbReference type="NCBI Taxonomy" id="129364"/>
    <lineage>
        <taxon>Eukaryota</taxon>
        <taxon>Sar</taxon>
        <taxon>Stramenopiles</taxon>
        <taxon>Oomycota</taxon>
        <taxon>Peronosporomycetes</taxon>
        <taxon>Peronosporales</taxon>
        <taxon>Peronosporaceae</taxon>
        <taxon>Phytophthora</taxon>
    </lineage>
</organism>
<keyword evidence="5 7" id="KW-0472">Membrane</keyword>
<feature type="region of interest" description="Disordered" evidence="6">
    <location>
        <begin position="1"/>
        <end position="25"/>
    </location>
</feature>
<evidence type="ECO:0000256" key="3">
    <source>
        <dbReference type="ARBA" id="ARBA00022692"/>
    </source>
</evidence>
<evidence type="ECO:0000313" key="8">
    <source>
        <dbReference type="EMBL" id="KAE9032711.1"/>
    </source>
</evidence>
<dbReference type="GO" id="GO:0034755">
    <property type="term" value="P:iron ion transmembrane transport"/>
    <property type="evidence" value="ECO:0007669"/>
    <property type="project" value="TreeGrafter"/>
</dbReference>
<dbReference type="InterPro" id="IPR001046">
    <property type="entry name" value="NRAMP_fam"/>
</dbReference>
<gene>
    <name evidence="8" type="ORF">PR002_g9048</name>
</gene>
<dbReference type="GO" id="GO:0005384">
    <property type="term" value="F:manganese ion transmembrane transporter activity"/>
    <property type="evidence" value="ECO:0007669"/>
    <property type="project" value="TreeGrafter"/>
</dbReference>
<keyword evidence="2" id="KW-0813">Transport</keyword>
<dbReference type="Pfam" id="PF01566">
    <property type="entry name" value="Nramp"/>
    <property type="match status" value="2"/>
</dbReference>
<comment type="subcellular location">
    <subcellularLocation>
        <location evidence="1">Membrane</location>
        <topology evidence="1">Multi-pass membrane protein</topology>
    </subcellularLocation>
</comment>
<evidence type="ECO:0000256" key="2">
    <source>
        <dbReference type="ARBA" id="ARBA00022448"/>
    </source>
</evidence>
<comment type="caution">
    <text evidence="8">The sequence shown here is derived from an EMBL/GenBank/DDBJ whole genome shotgun (WGS) entry which is preliminary data.</text>
</comment>
<evidence type="ECO:0000256" key="5">
    <source>
        <dbReference type="ARBA" id="ARBA00023136"/>
    </source>
</evidence>
<feature type="transmembrane region" description="Helical" evidence="7">
    <location>
        <begin position="264"/>
        <end position="287"/>
    </location>
</feature>
<feature type="transmembrane region" description="Helical" evidence="7">
    <location>
        <begin position="481"/>
        <end position="499"/>
    </location>
</feature>
<dbReference type="PANTHER" id="PTHR11706:SF33">
    <property type="entry name" value="NATURAL RESISTANCE-ASSOCIATED MACROPHAGE PROTEIN 2"/>
    <property type="match status" value="1"/>
</dbReference>
<dbReference type="NCBIfam" id="NF037982">
    <property type="entry name" value="Nramp_1"/>
    <property type="match status" value="1"/>
</dbReference>
<evidence type="ECO:0008006" key="10">
    <source>
        <dbReference type="Google" id="ProtNLM"/>
    </source>
</evidence>
<dbReference type="AlphaFoldDB" id="A0A6A3MJA9"/>
<protein>
    <recommendedName>
        <fullName evidence="10">Metal transporter</fullName>
    </recommendedName>
</protein>
<keyword evidence="4 7" id="KW-1133">Transmembrane helix</keyword>
<feature type="transmembrane region" description="Helical" evidence="7">
    <location>
        <begin position="511"/>
        <end position="533"/>
    </location>
</feature>
<dbReference type="PRINTS" id="PR00447">
    <property type="entry name" value="NATRESASSCMP"/>
</dbReference>
<proteinExistence type="predicted"/>
<dbReference type="PANTHER" id="PTHR11706">
    <property type="entry name" value="SOLUTE CARRIER PROTEIN FAMILY 11 MEMBER"/>
    <property type="match status" value="1"/>
</dbReference>
<evidence type="ECO:0000256" key="7">
    <source>
        <dbReference type="SAM" id="Phobius"/>
    </source>
</evidence>
<feature type="transmembrane region" description="Helical" evidence="7">
    <location>
        <begin position="444"/>
        <end position="461"/>
    </location>
</feature>
<feature type="transmembrane region" description="Helical" evidence="7">
    <location>
        <begin position="173"/>
        <end position="193"/>
    </location>
</feature>
<dbReference type="GO" id="GO:0005886">
    <property type="term" value="C:plasma membrane"/>
    <property type="evidence" value="ECO:0007669"/>
    <property type="project" value="TreeGrafter"/>
</dbReference>
<dbReference type="NCBIfam" id="TIGR01197">
    <property type="entry name" value="nramp"/>
    <property type="match status" value="1"/>
</dbReference>
<dbReference type="EMBL" id="QXFU01000472">
    <property type="protein sequence ID" value="KAE9032711.1"/>
    <property type="molecule type" value="Genomic_DNA"/>
</dbReference>
<evidence type="ECO:0000313" key="9">
    <source>
        <dbReference type="Proteomes" id="UP000435112"/>
    </source>
</evidence>